<reference evidence="8 9" key="1">
    <citation type="submission" date="2019-10" db="EMBL/GenBank/DDBJ databases">
        <authorList>
            <person name="Palmer J.M."/>
        </authorList>
    </citation>
    <scope>NUCLEOTIDE SEQUENCE [LARGE SCALE GENOMIC DNA]</scope>
    <source>
        <strain evidence="8 9">TWF694</strain>
    </source>
</reference>
<proteinExistence type="predicted"/>
<feature type="region of interest" description="Disordered" evidence="7">
    <location>
        <begin position="404"/>
        <end position="438"/>
    </location>
</feature>
<evidence type="ECO:0000256" key="4">
    <source>
        <dbReference type="ARBA" id="ARBA00022769"/>
    </source>
</evidence>
<keyword evidence="5" id="KW-0378">Hydrolase</keyword>
<organism evidence="8 9">
    <name type="scientific">Orbilia ellipsospora</name>
    <dbReference type="NCBI Taxonomy" id="2528407"/>
    <lineage>
        <taxon>Eukaryota</taxon>
        <taxon>Fungi</taxon>
        <taxon>Dikarya</taxon>
        <taxon>Ascomycota</taxon>
        <taxon>Pezizomycotina</taxon>
        <taxon>Orbiliomycetes</taxon>
        <taxon>Orbiliales</taxon>
        <taxon>Orbiliaceae</taxon>
        <taxon>Orbilia</taxon>
    </lineage>
</organism>
<evidence type="ECO:0008006" key="10">
    <source>
        <dbReference type="Google" id="ProtNLM"/>
    </source>
</evidence>
<feature type="region of interest" description="Disordered" evidence="7">
    <location>
        <begin position="180"/>
        <end position="207"/>
    </location>
</feature>
<evidence type="ECO:0000256" key="6">
    <source>
        <dbReference type="ARBA" id="ARBA00023204"/>
    </source>
</evidence>
<keyword evidence="6" id="KW-0234">DNA repair</keyword>
<dbReference type="Pfam" id="PF03851">
    <property type="entry name" value="UvdE"/>
    <property type="match status" value="1"/>
</dbReference>
<evidence type="ECO:0000313" key="8">
    <source>
        <dbReference type="EMBL" id="KAK6541413.1"/>
    </source>
</evidence>
<dbReference type="SUPFAM" id="SSF51658">
    <property type="entry name" value="Xylose isomerase-like"/>
    <property type="match status" value="1"/>
</dbReference>
<evidence type="ECO:0000256" key="3">
    <source>
        <dbReference type="ARBA" id="ARBA00022763"/>
    </source>
</evidence>
<feature type="region of interest" description="Disordered" evidence="7">
    <location>
        <begin position="312"/>
        <end position="334"/>
    </location>
</feature>
<name>A0AAV9XNU3_9PEZI</name>
<dbReference type="AlphaFoldDB" id="A0AAV9XNU3"/>
<accession>A0AAV9XNU3</accession>
<dbReference type="PANTHER" id="PTHR31290:SF5">
    <property type="entry name" value="UV-DAMAGE ENDONUCLEASE"/>
    <property type="match status" value="1"/>
</dbReference>
<dbReference type="Proteomes" id="UP001365542">
    <property type="component" value="Unassembled WGS sequence"/>
</dbReference>
<dbReference type="GO" id="GO:0005739">
    <property type="term" value="C:mitochondrion"/>
    <property type="evidence" value="ECO:0007669"/>
    <property type="project" value="TreeGrafter"/>
</dbReference>
<dbReference type="GO" id="GO:0006289">
    <property type="term" value="P:nucleotide-excision repair"/>
    <property type="evidence" value="ECO:0007669"/>
    <property type="project" value="InterPro"/>
</dbReference>
<evidence type="ECO:0000256" key="1">
    <source>
        <dbReference type="ARBA" id="ARBA00022722"/>
    </source>
</evidence>
<keyword evidence="2" id="KW-0255">Endonuclease</keyword>
<keyword evidence="1" id="KW-0540">Nuclease</keyword>
<keyword evidence="9" id="KW-1185">Reference proteome</keyword>
<dbReference type="GO" id="GO:0005634">
    <property type="term" value="C:nucleus"/>
    <property type="evidence" value="ECO:0007669"/>
    <property type="project" value="TreeGrafter"/>
</dbReference>
<dbReference type="GO" id="GO:0016787">
    <property type="term" value="F:hydrolase activity"/>
    <property type="evidence" value="ECO:0007669"/>
    <property type="project" value="UniProtKB-KW"/>
</dbReference>
<comment type="caution">
    <text evidence="8">The sequence shown here is derived from an EMBL/GenBank/DDBJ whole genome shotgun (WGS) entry which is preliminary data.</text>
</comment>
<dbReference type="NCBIfam" id="TIGR00629">
    <property type="entry name" value="uvde"/>
    <property type="match status" value="1"/>
</dbReference>
<feature type="compositionally biased region" description="Basic residues" evidence="7">
    <location>
        <begin position="409"/>
        <end position="419"/>
    </location>
</feature>
<dbReference type="InterPro" id="IPR036237">
    <property type="entry name" value="Xyl_isomerase-like_sf"/>
</dbReference>
<dbReference type="GO" id="GO:0009411">
    <property type="term" value="P:response to UV"/>
    <property type="evidence" value="ECO:0007669"/>
    <property type="project" value="InterPro"/>
</dbReference>
<dbReference type="GO" id="GO:0004519">
    <property type="term" value="F:endonuclease activity"/>
    <property type="evidence" value="ECO:0007669"/>
    <property type="project" value="UniProtKB-KW"/>
</dbReference>
<keyword evidence="4" id="KW-0228">DNA excision</keyword>
<dbReference type="PANTHER" id="PTHR31290">
    <property type="entry name" value="UV-DAMAGE ENDONUCLEASE"/>
    <property type="match status" value="1"/>
</dbReference>
<gene>
    <name evidence="8" type="ORF">TWF694_007225</name>
</gene>
<evidence type="ECO:0000313" key="9">
    <source>
        <dbReference type="Proteomes" id="UP001365542"/>
    </source>
</evidence>
<evidence type="ECO:0000256" key="5">
    <source>
        <dbReference type="ARBA" id="ARBA00022801"/>
    </source>
</evidence>
<sequence length="438" mass="50100">MFPFASHAEYGYDLAHAAAPLKEAGRLAMEYGHRLTMHPGQFTQLGSPRKEVVENAIRDLEYHCELLDRLQLKGQADKDAVMIIHMGGIFGDKGATLDRFREVYTKRLSDGIKRRLVLENDDVCYSVEDLLPICQELGIPLVLDWHHNNIIHGELREGTYDVKKIYGDAIKKTWTDKGITQKQHYSEPRAGSVTNRERRRHSPRVMDLPPCEDTMDLMIEAKDKEQAVFELMRRFKLDGWEKVEDVVPYERSDENKAEPKKKKKVKEELEVVIVPPEEIGMGGRDNRVYWPEGMEEYLKPKKKIRVKKEEDIDRKEMVASRPSPKKAVKLEETPKSKKVVKGANKDIVEKTAVLQPEVPLKTSKVSKVITEKKIIALKTDSDKKGDIDLRNGLGQINGDIAEQISTPAKRGRKTGALKKQKVEEVVETTSRRSTRTRK</sequence>
<evidence type="ECO:0000256" key="2">
    <source>
        <dbReference type="ARBA" id="ARBA00022759"/>
    </source>
</evidence>
<dbReference type="EMBL" id="JAVHJO010000003">
    <property type="protein sequence ID" value="KAK6541413.1"/>
    <property type="molecule type" value="Genomic_DNA"/>
</dbReference>
<evidence type="ECO:0000256" key="7">
    <source>
        <dbReference type="SAM" id="MobiDB-lite"/>
    </source>
</evidence>
<keyword evidence="3" id="KW-0227">DNA damage</keyword>
<dbReference type="InterPro" id="IPR004601">
    <property type="entry name" value="UvdE"/>
</dbReference>
<protein>
    <recommendedName>
        <fullName evidence="10">UV-endonuclease UvdE</fullName>
    </recommendedName>
</protein>
<dbReference type="Gene3D" id="3.20.20.150">
    <property type="entry name" value="Divalent-metal-dependent TIM barrel enzymes"/>
    <property type="match status" value="1"/>
</dbReference>
<dbReference type="GO" id="GO:0043504">
    <property type="term" value="P:mitochondrial DNA repair"/>
    <property type="evidence" value="ECO:0007669"/>
    <property type="project" value="TreeGrafter"/>
</dbReference>